<dbReference type="EMBL" id="VEVO01000016">
    <property type="protein sequence ID" value="KAF0029819.1"/>
    <property type="molecule type" value="Genomic_DNA"/>
</dbReference>
<feature type="region of interest" description="Disordered" evidence="1">
    <location>
        <begin position="120"/>
        <end position="157"/>
    </location>
</feature>
<name>A0A6A4SB20_SCOMX</name>
<proteinExistence type="predicted"/>
<sequence>MKRDTSFSSEESDALNFFTVRLKKLTVRSVGRHVCGDTCSSMCGLLIRLQELSQDYIKLHLRTSEVLRERIKVVLLYLPQPGSCSPPAAAASRCCSMRRRLHERRESEVVQLDRNAEQLRRFGSETKMKKKKKKKTKKKKKKKSCCLFRPWKHHHIS</sequence>
<gene>
    <name evidence="2" type="ORF">F2P81_018924</name>
</gene>
<comment type="caution">
    <text evidence="2">The sequence shown here is derived from an EMBL/GenBank/DDBJ whole genome shotgun (WGS) entry which is preliminary data.</text>
</comment>
<accession>A0A6A4SB20</accession>
<organism evidence="2 3">
    <name type="scientific">Scophthalmus maximus</name>
    <name type="common">Turbot</name>
    <name type="synonym">Psetta maxima</name>
    <dbReference type="NCBI Taxonomy" id="52904"/>
    <lineage>
        <taxon>Eukaryota</taxon>
        <taxon>Metazoa</taxon>
        <taxon>Chordata</taxon>
        <taxon>Craniata</taxon>
        <taxon>Vertebrata</taxon>
        <taxon>Euteleostomi</taxon>
        <taxon>Actinopterygii</taxon>
        <taxon>Neopterygii</taxon>
        <taxon>Teleostei</taxon>
        <taxon>Neoteleostei</taxon>
        <taxon>Acanthomorphata</taxon>
        <taxon>Carangaria</taxon>
        <taxon>Pleuronectiformes</taxon>
        <taxon>Pleuronectoidei</taxon>
        <taxon>Scophthalmidae</taxon>
        <taxon>Scophthalmus</taxon>
    </lineage>
</organism>
<evidence type="ECO:0000313" key="3">
    <source>
        <dbReference type="Proteomes" id="UP000438429"/>
    </source>
</evidence>
<feature type="compositionally biased region" description="Basic residues" evidence="1">
    <location>
        <begin position="128"/>
        <end position="157"/>
    </location>
</feature>
<evidence type="ECO:0000313" key="2">
    <source>
        <dbReference type="EMBL" id="KAF0029819.1"/>
    </source>
</evidence>
<dbReference type="AlphaFoldDB" id="A0A6A4SB20"/>
<protein>
    <submittedName>
        <fullName evidence="2">Uncharacterized protein</fullName>
    </submittedName>
</protein>
<evidence type="ECO:0000256" key="1">
    <source>
        <dbReference type="SAM" id="MobiDB-lite"/>
    </source>
</evidence>
<reference evidence="2 3" key="1">
    <citation type="submission" date="2019-06" db="EMBL/GenBank/DDBJ databases">
        <title>Draft genomes of female and male turbot (Scophthalmus maximus).</title>
        <authorList>
            <person name="Xu H."/>
            <person name="Xu X.-W."/>
            <person name="Shao C."/>
            <person name="Chen S."/>
        </authorList>
    </citation>
    <scope>NUCLEOTIDE SEQUENCE [LARGE SCALE GENOMIC DNA]</scope>
    <source>
        <strain evidence="2">Ysfricsl-2016a</strain>
        <tissue evidence="2">Blood</tissue>
    </source>
</reference>
<dbReference type="Proteomes" id="UP000438429">
    <property type="component" value="Unassembled WGS sequence"/>
</dbReference>